<dbReference type="Pfam" id="PF00672">
    <property type="entry name" value="HAMP"/>
    <property type="match status" value="1"/>
</dbReference>
<dbReference type="Gene3D" id="1.10.287.950">
    <property type="entry name" value="Methyl-accepting chemotaxis protein"/>
    <property type="match status" value="1"/>
</dbReference>
<dbReference type="STRING" id="1120923.SAMN02746095_01264"/>
<keyword evidence="2" id="KW-0145">Chemotaxis</keyword>
<evidence type="ECO:0000256" key="4">
    <source>
        <dbReference type="PROSITE-ProRule" id="PRU00284"/>
    </source>
</evidence>
<comment type="caution">
    <text evidence="10">The sequence shown here is derived from an EMBL/GenBank/DDBJ whole genome shotgun (WGS) entry which is preliminary data.</text>
</comment>
<name>A0A0D6PK63_9PROT</name>
<feature type="region of interest" description="Disordered" evidence="6">
    <location>
        <begin position="722"/>
        <end position="755"/>
    </location>
</feature>
<dbReference type="RefSeq" id="WP_158320160.1">
    <property type="nucleotide sequence ID" value="NZ_BANC01000117.1"/>
</dbReference>
<feature type="coiled-coil region" evidence="5">
    <location>
        <begin position="452"/>
        <end position="508"/>
    </location>
</feature>
<feature type="transmembrane region" description="Helical" evidence="7">
    <location>
        <begin position="17"/>
        <end position="37"/>
    </location>
</feature>
<dbReference type="InterPro" id="IPR029151">
    <property type="entry name" value="Sensor-like_sf"/>
</dbReference>
<gene>
    <name evidence="10" type="ORF">Aam_119_029</name>
</gene>
<evidence type="ECO:0000256" key="5">
    <source>
        <dbReference type="SAM" id="Coils"/>
    </source>
</evidence>
<accession>A0A0D6PK63</accession>
<dbReference type="PANTHER" id="PTHR43531:SF11">
    <property type="entry name" value="METHYL-ACCEPTING CHEMOTAXIS PROTEIN 3"/>
    <property type="match status" value="1"/>
</dbReference>
<dbReference type="PROSITE" id="PS50111">
    <property type="entry name" value="CHEMOTAXIS_TRANSDUC_2"/>
    <property type="match status" value="1"/>
</dbReference>
<keyword evidence="4" id="KW-0807">Transducer</keyword>
<evidence type="ECO:0000256" key="2">
    <source>
        <dbReference type="ARBA" id="ARBA00022500"/>
    </source>
</evidence>
<dbReference type="GO" id="GO:0007165">
    <property type="term" value="P:signal transduction"/>
    <property type="evidence" value="ECO:0007669"/>
    <property type="project" value="UniProtKB-KW"/>
</dbReference>
<dbReference type="CDD" id="cd12913">
    <property type="entry name" value="PDC1_MCP_like"/>
    <property type="match status" value="1"/>
</dbReference>
<dbReference type="SMART" id="SM00283">
    <property type="entry name" value="MA"/>
    <property type="match status" value="1"/>
</dbReference>
<dbReference type="GO" id="GO:0006935">
    <property type="term" value="P:chemotaxis"/>
    <property type="evidence" value="ECO:0007669"/>
    <property type="project" value="UniProtKB-KW"/>
</dbReference>
<feature type="domain" description="Methyl-accepting transducer" evidence="8">
    <location>
        <begin position="476"/>
        <end position="705"/>
    </location>
</feature>
<dbReference type="Proteomes" id="UP000032668">
    <property type="component" value="Unassembled WGS sequence"/>
</dbReference>
<keyword evidence="7" id="KW-0472">Membrane</keyword>
<dbReference type="SUPFAM" id="SSF58104">
    <property type="entry name" value="Methyl-accepting chemotaxis protein (MCP) signaling domain"/>
    <property type="match status" value="1"/>
</dbReference>
<dbReference type="FunFam" id="1.10.287.950:FF:000001">
    <property type="entry name" value="Methyl-accepting chemotaxis sensory transducer"/>
    <property type="match status" value="1"/>
</dbReference>
<evidence type="ECO:0000256" key="6">
    <source>
        <dbReference type="SAM" id="MobiDB-lite"/>
    </source>
</evidence>
<sequence>MTPPSRTMIFNSISTKLISVAGAAFAVILAGAILIAAMTTRERVASAVNTQAKLQAESVANSISAKLSEEGSAVNSMAGAIISAFKAGVRNRAMVVEMLKTNETRYPDIFGSWMQEAPDGFDGKQDPNAPGNNSKGQFNPYWTKGADGSLQYSATPVDYTQSWYTLAANSGKGAITDPYQDSGNHKLMVSVAYPVIVAGKLIGVTGVDVRLDWLSKMLAALRPFGQGRVMLVAGNGAWIANPDKALLMQPYQGEGAQALKTALADGQPQILSDFDKGQIDRIIYPFAVPKLHATWAVIIDVPAAVLAAPVRHATWAMIGGGVLTLLLVLGALYGLTRLLVRRPMTGLLGAVETLSHGDYSRQIPGQARQDETGTIAVALEGLRHTLQEGQRHEAAVAEERRQAEQVRAEAEAARMAAAETQGQVVEALGHGLSRLSAGDLMVRLDTAFAPDYERLRADFNQAMTKLQEAMQAVSTTTHGVRAGATEIAQAADDLSRRTEQQAASLEQTAAALGEITETVKATSDGAGEARKLAQAAESDAEQSSAVVGNTVKAMAGIESVSKEIGKILGVIDEIAFQTNLLALNAGVEAARAGDAGRGFAVVATEVRALAQRSADAAKEIKALIAASGTEVENGVKLVGETGAALERIVRQVAGLNVRISEIAASAQEQALRLNEVNSAVSQMDVVTQQNAAMVEQATASCHSLTDEAEELARLVGQFQTGARQKKQSAAPKRAVAPVKAARPLAPAGTDDWSEF</sequence>
<feature type="compositionally biased region" description="Low complexity" evidence="6">
    <location>
        <begin position="729"/>
        <end position="747"/>
    </location>
</feature>
<feature type="domain" description="HAMP" evidence="9">
    <location>
        <begin position="338"/>
        <end position="391"/>
    </location>
</feature>
<dbReference type="InterPro" id="IPR051310">
    <property type="entry name" value="MCP_chemotaxis"/>
</dbReference>
<dbReference type="EMBL" id="BANC01000117">
    <property type="protein sequence ID" value="GAN81811.1"/>
    <property type="molecule type" value="Genomic_DNA"/>
</dbReference>
<feature type="domain" description="HAMP" evidence="9">
    <location>
        <begin position="419"/>
        <end position="471"/>
    </location>
</feature>
<dbReference type="AlphaFoldDB" id="A0A0D6PK63"/>
<comment type="subcellular location">
    <subcellularLocation>
        <location evidence="1">Membrane</location>
    </subcellularLocation>
</comment>
<dbReference type="Pfam" id="PF00015">
    <property type="entry name" value="MCPsignal"/>
    <property type="match status" value="1"/>
</dbReference>
<proteinExistence type="inferred from homology"/>
<feature type="coiled-coil region" evidence="5">
    <location>
        <begin position="389"/>
        <end position="423"/>
    </location>
</feature>
<keyword evidence="11" id="KW-1185">Reference proteome</keyword>
<dbReference type="SUPFAM" id="SSF158472">
    <property type="entry name" value="HAMP domain-like"/>
    <property type="match status" value="1"/>
</dbReference>
<dbReference type="PROSITE" id="PS50885">
    <property type="entry name" value="HAMP"/>
    <property type="match status" value="2"/>
</dbReference>
<dbReference type="CDD" id="cd11386">
    <property type="entry name" value="MCP_signal"/>
    <property type="match status" value="1"/>
</dbReference>
<evidence type="ECO:0000256" key="1">
    <source>
        <dbReference type="ARBA" id="ARBA00004370"/>
    </source>
</evidence>
<dbReference type="OrthoDB" id="7218049at2"/>
<dbReference type="InterPro" id="IPR004090">
    <property type="entry name" value="Chemotax_Me-accpt_rcpt"/>
</dbReference>
<dbReference type="GO" id="GO:0004888">
    <property type="term" value="F:transmembrane signaling receptor activity"/>
    <property type="evidence" value="ECO:0007669"/>
    <property type="project" value="InterPro"/>
</dbReference>
<dbReference type="PRINTS" id="PR00260">
    <property type="entry name" value="CHEMTRNSDUCR"/>
</dbReference>
<protein>
    <submittedName>
        <fullName evidence="10">Methyl-accepting chemotaxis protein</fullName>
    </submittedName>
</protein>
<comment type="similarity">
    <text evidence="3">Belongs to the methyl-accepting chemotaxis (MCP) protein family.</text>
</comment>
<dbReference type="Gene3D" id="3.30.450.20">
    <property type="entry name" value="PAS domain"/>
    <property type="match status" value="2"/>
</dbReference>
<dbReference type="GO" id="GO:0016020">
    <property type="term" value="C:membrane"/>
    <property type="evidence" value="ECO:0007669"/>
    <property type="project" value="UniProtKB-SubCell"/>
</dbReference>
<dbReference type="SUPFAM" id="SSF103190">
    <property type="entry name" value="Sensory domain-like"/>
    <property type="match status" value="1"/>
</dbReference>
<reference evidence="10 11" key="1">
    <citation type="submission" date="2012-11" db="EMBL/GenBank/DDBJ databases">
        <title>Whole genome sequence of Acidocella aminolytica 101 = DSM 11237.</title>
        <authorList>
            <person name="Azuma Y."/>
            <person name="Higashiura N."/>
            <person name="Hirakawa H."/>
            <person name="Matsushita K."/>
        </authorList>
    </citation>
    <scope>NUCLEOTIDE SEQUENCE [LARGE SCALE GENOMIC DNA]</scope>
    <source>
        <strain evidence="11">101 / DSM 11237</strain>
    </source>
</reference>
<dbReference type="InterPro" id="IPR003660">
    <property type="entry name" value="HAMP_dom"/>
</dbReference>
<dbReference type="PANTHER" id="PTHR43531">
    <property type="entry name" value="PROTEIN ICFG"/>
    <property type="match status" value="1"/>
</dbReference>
<organism evidence="10 11">
    <name type="scientific">Acidocella aminolytica 101 = DSM 11237</name>
    <dbReference type="NCBI Taxonomy" id="1120923"/>
    <lineage>
        <taxon>Bacteria</taxon>
        <taxon>Pseudomonadati</taxon>
        <taxon>Pseudomonadota</taxon>
        <taxon>Alphaproteobacteria</taxon>
        <taxon>Acetobacterales</taxon>
        <taxon>Acidocellaceae</taxon>
        <taxon>Acidocella</taxon>
    </lineage>
</organism>
<keyword evidence="7" id="KW-0812">Transmembrane</keyword>
<feature type="transmembrane region" description="Helical" evidence="7">
    <location>
        <begin position="315"/>
        <end position="335"/>
    </location>
</feature>
<dbReference type="Gene3D" id="6.10.340.10">
    <property type="match status" value="1"/>
</dbReference>
<evidence type="ECO:0000259" key="9">
    <source>
        <dbReference type="PROSITE" id="PS50885"/>
    </source>
</evidence>
<dbReference type="Pfam" id="PF22673">
    <property type="entry name" value="MCP-like_PDC_1"/>
    <property type="match status" value="1"/>
</dbReference>
<keyword evidence="5" id="KW-0175">Coiled coil</keyword>
<dbReference type="InterPro" id="IPR004089">
    <property type="entry name" value="MCPsignal_dom"/>
</dbReference>
<evidence type="ECO:0000313" key="11">
    <source>
        <dbReference type="Proteomes" id="UP000032668"/>
    </source>
</evidence>
<evidence type="ECO:0000256" key="3">
    <source>
        <dbReference type="ARBA" id="ARBA00029447"/>
    </source>
</evidence>
<evidence type="ECO:0000259" key="8">
    <source>
        <dbReference type="PROSITE" id="PS50111"/>
    </source>
</evidence>
<evidence type="ECO:0000256" key="7">
    <source>
        <dbReference type="SAM" id="Phobius"/>
    </source>
</evidence>
<dbReference type="SMART" id="SM00304">
    <property type="entry name" value="HAMP"/>
    <property type="match status" value="2"/>
</dbReference>
<evidence type="ECO:0000313" key="10">
    <source>
        <dbReference type="EMBL" id="GAN81811.1"/>
    </source>
</evidence>
<keyword evidence="7" id="KW-1133">Transmembrane helix</keyword>